<feature type="region of interest" description="Disordered" evidence="1">
    <location>
        <begin position="65"/>
        <end position="108"/>
    </location>
</feature>
<sequence>MKNHGAPKEYWNTYEIRQITTAKGKTKAKQRQSIHLTCSQRRTMVRRKERKGTQLNRIVTWRFPPHTKKKAMERGSLPLPPSPPTMLQKSMPVADETTQQACQRERHAQQWSDSSSGCWRRCARMLHRTRGSSTCF</sequence>
<keyword evidence="2" id="KW-1185">Reference proteome</keyword>
<dbReference type="RefSeq" id="XP_014672136.1">
    <property type="nucleotide sequence ID" value="XM_014816650.1"/>
</dbReference>
<proteinExistence type="predicted"/>
<gene>
    <name evidence="3" type="primary">LOC106812707</name>
</gene>
<evidence type="ECO:0000313" key="2">
    <source>
        <dbReference type="Proteomes" id="UP000695022"/>
    </source>
</evidence>
<dbReference type="GeneID" id="106812707"/>
<reference evidence="3" key="1">
    <citation type="submission" date="2025-08" db="UniProtKB">
        <authorList>
            <consortium name="RefSeq"/>
        </authorList>
    </citation>
    <scope>IDENTIFICATION</scope>
</reference>
<evidence type="ECO:0000313" key="3">
    <source>
        <dbReference type="RefSeq" id="XP_014672136.1"/>
    </source>
</evidence>
<dbReference type="Proteomes" id="UP000695022">
    <property type="component" value="Unplaced"/>
</dbReference>
<accession>A0ABM1EIW5</accession>
<organism evidence="2 3">
    <name type="scientific">Priapulus caudatus</name>
    <name type="common">Priapulid worm</name>
    <dbReference type="NCBI Taxonomy" id="37621"/>
    <lineage>
        <taxon>Eukaryota</taxon>
        <taxon>Metazoa</taxon>
        <taxon>Ecdysozoa</taxon>
        <taxon>Scalidophora</taxon>
        <taxon>Priapulida</taxon>
        <taxon>Priapulimorpha</taxon>
        <taxon>Priapulimorphida</taxon>
        <taxon>Priapulidae</taxon>
        <taxon>Priapulus</taxon>
    </lineage>
</organism>
<protein>
    <submittedName>
        <fullName evidence="3">Uncharacterized protein LOC106812707</fullName>
    </submittedName>
</protein>
<evidence type="ECO:0000256" key="1">
    <source>
        <dbReference type="SAM" id="MobiDB-lite"/>
    </source>
</evidence>
<name>A0ABM1EIW5_PRICU</name>